<gene>
    <name evidence="2" type="ORF">CGOC_LOCUS7689</name>
</gene>
<evidence type="ECO:0000256" key="1">
    <source>
        <dbReference type="SAM" id="MobiDB-lite"/>
    </source>
</evidence>
<dbReference type="AlphaFoldDB" id="A0A3P6TAE8"/>
<accession>A0A3P6TAE8</accession>
<dbReference type="Proteomes" id="UP000271889">
    <property type="component" value="Unassembled WGS sequence"/>
</dbReference>
<name>A0A3P6TAE8_CYLGO</name>
<reference evidence="2 3" key="1">
    <citation type="submission" date="2018-11" db="EMBL/GenBank/DDBJ databases">
        <authorList>
            <consortium name="Pathogen Informatics"/>
        </authorList>
    </citation>
    <scope>NUCLEOTIDE SEQUENCE [LARGE SCALE GENOMIC DNA]</scope>
</reference>
<feature type="region of interest" description="Disordered" evidence="1">
    <location>
        <begin position="64"/>
        <end position="106"/>
    </location>
</feature>
<keyword evidence="3" id="KW-1185">Reference proteome</keyword>
<evidence type="ECO:0000313" key="2">
    <source>
        <dbReference type="EMBL" id="VDK80309.1"/>
    </source>
</evidence>
<dbReference type="OrthoDB" id="5790730at2759"/>
<feature type="compositionally biased region" description="Basic and acidic residues" evidence="1">
    <location>
        <begin position="74"/>
        <end position="86"/>
    </location>
</feature>
<evidence type="ECO:0000313" key="3">
    <source>
        <dbReference type="Proteomes" id="UP000271889"/>
    </source>
</evidence>
<dbReference type="EMBL" id="UYRV01027022">
    <property type="protein sequence ID" value="VDK80309.1"/>
    <property type="molecule type" value="Genomic_DNA"/>
</dbReference>
<organism evidence="2 3">
    <name type="scientific">Cylicostephanus goldi</name>
    <name type="common">Nematode worm</name>
    <dbReference type="NCBI Taxonomy" id="71465"/>
    <lineage>
        <taxon>Eukaryota</taxon>
        <taxon>Metazoa</taxon>
        <taxon>Ecdysozoa</taxon>
        <taxon>Nematoda</taxon>
        <taxon>Chromadorea</taxon>
        <taxon>Rhabditida</taxon>
        <taxon>Rhabditina</taxon>
        <taxon>Rhabditomorpha</taxon>
        <taxon>Strongyloidea</taxon>
        <taxon>Strongylidae</taxon>
        <taxon>Cylicostephanus</taxon>
    </lineage>
</organism>
<protein>
    <submittedName>
        <fullName evidence="2">Uncharacterized protein</fullName>
    </submittedName>
</protein>
<proteinExistence type="predicted"/>
<sequence length="118" mass="13084">MQFCKWDPLHSPGIPQVIVDLETTTIRWKPDDTPFVSKTNFDTPTVIKSPIFVATSAQKTAPAIVPMSGSSMSQEDKSRYDGKLSMERLGSAPTRTAVPAEDDEFNDNIMDMKEDVFG</sequence>